<organism evidence="1 2">
    <name type="scientific">Nepenthes gracilis</name>
    <name type="common">Slender pitcher plant</name>
    <dbReference type="NCBI Taxonomy" id="150966"/>
    <lineage>
        <taxon>Eukaryota</taxon>
        <taxon>Viridiplantae</taxon>
        <taxon>Streptophyta</taxon>
        <taxon>Embryophyta</taxon>
        <taxon>Tracheophyta</taxon>
        <taxon>Spermatophyta</taxon>
        <taxon>Magnoliopsida</taxon>
        <taxon>eudicotyledons</taxon>
        <taxon>Gunneridae</taxon>
        <taxon>Pentapetalae</taxon>
        <taxon>Caryophyllales</taxon>
        <taxon>Nepenthaceae</taxon>
        <taxon>Nepenthes</taxon>
    </lineage>
</organism>
<dbReference type="AlphaFoldDB" id="A0AAD3P335"/>
<dbReference type="Proteomes" id="UP001279734">
    <property type="component" value="Unassembled WGS sequence"/>
</dbReference>
<gene>
    <name evidence="1" type="ORF">Nepgr_000097</name>
</gene>
<comment type="caution">
    <text evidence="1">The sequence shown here is derived from an EMBL/GenBank/DDBJ whole genome shotgun (WGS) entry which is preliminary data.</text>
</comment>
<sequence length="67" mass="7188">MKVAGRILMVCQRSSEMIGVVVCHLDEKLEDLGHHLLMKSHQTGGVPMSMVVDVDADGVASPMVLEG</sequence>
<evidence type="ECO:0000313" key="1">
    <source>
        <dbReference type="EMBL" id="GMG98257.1"/>
    </source>
</evidence>
<reference evidence="1" key="1">
    <citation type="submission" date="2023-05" db="EMBL/GenBank/DDBJ databases">
        <title>Nepenthes gracilis genome sequencing.</title>
        <authorList>
            <person name="Fukushima K."/>
        </authorList>
    </citation>
    <scope>NUCLEOTIDE SEQUENCE</scope>
    <source>
        <strain evidence="1">SING2019-196</strain>
    </source>
</reference>
<evidence type="ECO:0000313" key="2">
    <source>
        <dbReference type="Proteomes" id="UP001279734"/>
    </source>
</evidence>
<protein>
    <submittedName>
        <fullName evidence="1">Uncharacterized protein</fullName>
    </submittedName>
</protein>
<dbReference type="EMBL" id="BSYO01000001">
    <property type="protein sequence ID" value="GMG98257.1"/>
    <property type="molecule type" value="Genomic_DNA"/>
</dbReference>
<accession>A0AAD3P335</accession>
<keyword evidence="2" id="KW-1185">Reference proteome</keyword>
<proteinExistence type="predicted"/>
<name>A0AAD3P335_NEPGR</name>